<dbReference type="Proteomes" id="UP001292094">
    <property type="component" value="Unassembled WGS sequence"/>
</dbReference>
<evidence type="ECO:0000313" key="3">
    <source>
        <dbReference type="EMBL" id="KAK4326210.1"/>
    </source>
</evidence>
<evidence type="ECO:0000256" key="1">
    <source>
        <dbReference type="SAM" id="MobiDB-lite"/>
    </source>
</evidence>
<evidence type="ECO:0000256" key="2">
    <source>
        <dbReference type="SAM" id="SignalP"/>
    </source>
</evidence>
<feature type="region of interest" description="Disordered" evidence="1">
    <location>
        <begin position="633"/>
        <end position="700"/>
    </location>
</feature>
<dbReference type="AlphaFoldDB" id="A0AAE1UPL0"/>
<feature type="region of interest" description="Disordered" evidence="1">
    <location>
        <begin position="337"/>
        <end position="429"/>
    </location>
</feature>
<comment type="caution">
    <text evidence="3">The sequence shown here is derived from an EMBL/GenBank/DDBJ whole genome shotgun (WGS) entry which is preliminary data.</text>
</comment>
<feature type="compositionally biased region" description="Polar residues" evidence="1">
    <location>
        <begin position="354"/>
        <end position="429"/>
    </location>
</feature>
<proteinExistence type="predicted"/>
<feature type="compositionally biased region" description="Polar residues" evidence="1">
    <location>
        <begin position="662"/>
        <end position="672"/>
    </location>
</feature>
<feature type="chain" id="PRO_5042041666" evidence="2">
    <location>
        <begin position="20"/>
        <end position="1067"/>
    </location>
</feature>
<feature type="compositionally biased region" description="Polar residues" evidence="1">
    <location>
        <begin position="166"/>
        <end position="193"/>
    </location>
</feature>
<feature type="compositionally biased region" description="Polar residues" evidence="1">
    <location>
        <begin position="634"/>
        <end position="653"/>
    </location>
</feature>
<feature type="compositionally biased region" description="Polar residues" evidence="1">
    <location>
        <begin position="337"/>
        <end position="346"/>
    </location>
</feature>
<accession>A0AAE1UPL0</accession>
<name>A0AAE1UPL0_9EUCA</name>
<dbReference type="EMBL" id="JAWZYT010000233">
    <property type="protein sequence ID" value="KAK4326210.1"/>
    <property type="molecule type" value="Genomic_DNA"/>
</dbReference>
<feature type="region of interest" description="Disordered" evidence="1">
    <location>
        <begin position="763"/>
        <end position="787"/>
    </location>
</feature>
<keyword evidence="4" id="KW-1185">Reference proteome</keyword>
<organism evidence="3 4">
    <name type="scientific">Petrolisthes manimaculis</name>
    <dbReference type="NCBI Taxonomy" id="1843537"/>
    <lineage>
        <taxon>Eukaryota</taxon>
        <taxon>Metazoa</taxon>
        <taxon>Ecdysozoa</taxon>
        <taxon>Arthropoda</taxon>
        <taxon>Crustacea</taxon>
        <taxon>Multicrustacea</taxon>
        <taxon>Malacostraca</taxon>
        <taxon>Eumalacostraca</taxon>
        <taxon>Eucarida</taxon>
        <taxon>Decapoda</taxon>
        <taxon>Pleocyemata</taxon>
        <taxon>Anomura</taxon>
        <taxon>Galatheoidea</taxon>
        <taxon>Porcellanidae</taxon>
        <taxon>Petrolisthes</taxon>
    </lineage>
</organism>
<feature type="compositionally biased region" description="Polar residues" evidence="1">
    <location>
        <begin position="108"/>
        <end position="158"/>
    </location>
</feature>
<sequence length="1067" mass="116434">MVAAVVMLMAMLSLQPTSARREIYNTHTARIIPARVVRIYPHQDSMEAIFHPPVSILHNSRTRQQVPVNHQSRIFAAVPPQPRSVQQQQSPRLKTQFPPTFVNRQFRPPQTTPQVHSTHVNPNPQAAQLNPHSTSIPANPTLSRLSSVNSQYPTTLVRPQSRLPLINQQSHSTVVNSKPGPSQMNSQTFSSQVSPQFPFAQMNQQSRRLNSQFRSVQANPHYRSTQTPVNSQTHSGTTPIQSTPFPSKVSPQSRPLSVSPRPYTPQPIEVLIQGRSVSVPSSFNQTRSQYITNPSIQRTTGSKVMSHNPSSANIPTLSKNHQPSLGMNVPAVSRNPQYSQGTNNIPVVTRIPQRPSSNPLHSQTTNIPTSYRNLQHSQAMNSQDGGTRSPQHSQGTNIPTRMRNLQNSQGMNFPPASRSSQHSPATNNQANTRNLQNYQATLIPAGSRNTYNSRVTSIPEFLQHSQGNNIPVYSRNVPHSQSTNILMAFKNVTPGLPSKEPHRVTSPVTNRIFKTNTPTESKTVRTGHSTNTGVNSAFLMNSSGSSSKSFQSVVQDTTTDKPGGNSSVKFTGWNAQTPLANSENGTHEIATNLSITAASRVSNISSGYETPAVFTTIPMSGPDGNGKVFESKNIETQSTPGGPETAQQKSGVSSFPFASGIPNGTTKPSNEINGPPVRSSIVPQPDFNFPEGENSGFSTRPSRYLTVPRVSSIIGFPTNNPEPLIRTPEFRTNPPVNAQGSTQASGFPINAPRFPIITKEKTTVPQTTASNTSGYPRTSDTFSSSPGNPPGFQNISTPQLNIPNNLQVAGSSSNSQIIPVELQTNVDSSQNVGIVNLDQNDDELLEKFIRIFKRENSGQESEEGLLQFLFSLFTNEPEAVGVGKELGGERNILSKIGLGSDTTNYYAQTISSAVENFAHNTSKTLKFVRDELAFQGEKKLQKLLNGIEKTGKTVAKIGQNSYRGYTQNEYIVNKYVMSTTENLGTFADSAVSASYNGVSRALQAFFTFMGDLKTSILDALIMKGEAARQFVQDQTRSNDEAFRGILDTTAAVAEDNIMAITGLEHRY</sequence>
<feature type="region of interest" description="Disordered" evidence="1">
    <location>
        <begin position="222"/>
        <end position="261"/>
    </location>
</feature>
<feature type="compositionally biased region" description="Polar residues" evidence="1">
    <location>
        <begin position="222"/>
        <end position="256"/>
    </location>
</feature>
<evidence type="ECO:0000313" key="4">
    <source>
        <dbReference type="Proteomes" id="UP001292094"/>
    </source>
</evidence>
<feature type="signal peptide" evidence="2">
    <location>
        <begin position="1"/>
        <end position="19"/>
    </location>
</feature>
<gene>
    <name evidence="3" type="ORF">Pmani_003244</name>
</gene>
<protein>
    <submittedName>
        <fullName evidence="3">Uncharacterized protein</fullName>
    </submittedName>
</protein>
<keyword evidence="2" id="KW-0732">Signal</keyword>
<feature type="region of interest" description="Disordered" evidence="1">
    <location>
        <begin position="103"/>
        <end position="193"/>
    </location>
</feature>
<reference evidence="3" key="1">
    <citation type="submission" date="2023-11" db="EMBL/GenBank/DDBJ databases">
        <title>Genome assemblies of two species of porcelain crab, Petrolisthes cinctipes and Petrolisthes manimaculis (Anomura: Porcellanidae).</title>
        <authorList>
            <person name="Angst P."/>
        </authorList>
    </citation>
    <scope>NUCLEOTIDE SEQUENCE</scope>
    <source>
        <strain evidence="3">PB745_02</strain>
        <tissue evidence="3">Gill</tissue>
    </source>
</reference>